<dbReference type="InterPro" id="IPR007526">
    <property type="entry name" value="SWIRM"/>
</dbReference>
<dbReference type="Pfam" id="PF00249">
    <property type="entry name" value="Myb_DNA-binding"/>
    <property type="match status" value="1"/>
</dbReference>
<evidence type="ECO:0000256" key="5">
    <source>
        <dbReference type="ARBA" id="ARBA00023015"/>
    </source>
</evidence>
<dbReference type="SUPFAM" id="SSF46689">
    <property type="entry name" value="Homeodomain-like"/>
    <property type="match status" value="2"/>
</dbReference>
<dbReference type="AlphaFoldDB" id="A0AAP0EGN9"/>
<dbReference type="PROSITE" id="PS51293">
    <property type="entry name" value="SANT"/>
    <property type="match status" value="1"/>
</dbReference>
<evidence type="ECO:0000256" key="11">
    <source>
        <dbReference type="SAM" id="MobiDB-lite"/>
    </source>
</evidence>
<dbReference type="InterPro" id="IPR017884">
    <property type="entry name" value="SANT_dom"/>
</dbReference>
<dbReference type="InterPro" id="IPR043145">
    <property type="entry name" value="Znf_ZZ_sf"/>
</dbReference>
<dbReference type="GO" id="GO:0006357">
    <property type="term" value="P:regulation of transcription by RNA polymerase II"/>
    <property type="evidence" value="ECO:0007669"/>
    <property type="project" value="InterPro"/>
</dbReference>
<feature type="domain" description="ZZ-type" evidence="13">
    <location>
        <begin position="60"/>
        <end position="116"/>
    </location>
</feature>
<keyword evidence="6" id="KW-0238">DNA-binding</keyword>
<dbReference type="FunFam" id="1.10.10.60:FF:000115">
    <property type="entry name" value="Transcriptional adapter 2"/>
    <property type="match status" value="1"/>
</dbReference>
<dbReference type="GO" id="GO:0005634">
    <property type="term" value="C:nucleus"/>
    <property type="evidence" value="ECO:0007669"/>
    <property type="project" value="UniProtKB-SubCell"/>
</dbReference>
<evidence type="ECO:0000256" key="10">
    <source>
        <dbReference type="PROSITE-ProRule" id="PRU00228"/>
    </source>
</evidence>
<evidence type="ECO:0000256" key="6">
    <source>
        <dbReference type="ARBA" id="ARBA00023125"/>
    </source>
</evidence>
<dbReference type="InterPro" id="IPR009057">
    <property type="entry name" value="Homeodomain-like_sf"/>
</dbReference>
<evidence type="ECO:0000256" key="7">
    <source>
        <dbReference type="ARBA" id="ARBA00023163"/>
    </source>
</evidence>
<feature type="domain" description="Myb-like" evidence="12">
    <location>
        <begin position="121"/>
        <end position="166"/>
    </location>
</feature>
<dbReference type="PROSITE" id="PS01357">
    <property type="entry name" value="ZF_ZZ_1"/>
    <property type="match status" value="1"/>
</dbReference>
<proteinExistence type="predicted"/>
<keyword evidence="17" id="KW-1185">Reference proteome</keyword>
<evidence type="ECO:0000259" key="15">
    <source>
        <dbReference type="PROSITE" id="PS51293"/>
    </source>
</evidence>
<accession>A0AAP0EGN9</accession>
<evidence type="ECO:0000313" key="17">
    <source>
        <dbReference type="Proteomes" id="UP001420932"/>
    </source>
</evidence>
<evidence type="ECO:0000256" key="2">
    <source>
        <dbReference type="ARBA" id="ARBA00022723"/>
    </source>
</evidence>
<dbReference type="PANTHER" id="PTHR12374">
    <property type="entry name" value="TRANSCRIPTIONAL ADAPTOR 2 ADA2 -RELATED"/>
    <property type="match status" value="1"/>
</dbReference>
<dbReference type="InterPro" id="IPR055141">
    <property type="entry name" value="TADA2A_B-like_dom"/>
</dbReference>
<feature type="region of interest" description="Disordered" evidence="11">
    <location>
        <begin position="449"/>
        <end position="491"/>
    </location>
</feature>
<dbReference type="GO" id="GO:0008270">
    <property type="term" value="F:zinc ion binding"/>
    <property type="evidence" value="ECO:0007669"/>
    <property type="project" value="UniProtKB-KW"/>
</dbReference>
<protein>
    <recommendedName>
        <fullName evidence="9">Transcriptional adapter</fullName>
    </recommendedName>
</protein>
<dbReference type="Proteomes" id="UP001420932">
    <property type="component" value="Unassembled WGS sequence"/>
</dbReference>
<feature type="region of interest" description="Disordered" evidence="11">
    <location>
        <begin position="1"/>
        <end position="29"/>
    </location>
</feature>
<sequence>MGRYRRAHHSADDDANQRSKRKKAGPSGENLESAIAGHSYMIFIVVPTRQKAQGTTDGKKALYHCNYCNKDISGKIRIKCAKCPDFDLCVECFSVGAEVTPHKSNHPYKVMDNLSFPLVCSDWNADEEMLLLEGMEMYGLWNWAEVSEHVGTKSNAQCIEHYKNAYLNSPYFPLPDMTHVLGKSRKELLEMAKEEGDGERGFNRIRVADSEEFEIFLVLTFHIVIEEAAVGQSPSSLTADSGPGDGSQNVTSAAAVKKSSCTNKIKDSPSVPKVEDSQLDRSFGGKKPKYSGDEGPSMTELSGYNPKRQEFDPEYDNDAEQSLAEMEFKDTDTDSEREIKLQVLRIYLRRHELDERKRRKDFILERNLLYPDPLVKELSPEEREIYLRYRIFMRFHSKEEHTELLKAVIEEHRIQKRIKELQEARAAGCRTSLEAERFLEAKRKKETEERALKAKESNLAGPSGKAPQKIIRPKGLTGLESSRENSSTLGRPSVLSALDDWDIKGFPGADLLSETEEKLCRETKLLPSHYLKMLEVMTKEIFNGNISKKPDAYRFFHVEPSKVDRVYDMLVRKGIIGKS</sequence>
<evidence type="ECO:0000259" key="12">
    <source>
        <dbReference type="PROSITE" id="PS50090"/>
    </source>
</evidence>
<dbReference type="PIRSF" id="PIRSF025024">
    <property type="entry name" value="Transcriptional_adaptor_2"/>
    <property type="match status" value="1"/>
</dbReference>
<keyword evidence="5 9" id="KW-0805">Transcription regulation</keyword>
<dbReference type="Gene3D" id="3.30.60.90">
    <property type="match status" value="1"/>
</dbReference>
<evidence type="ECO:0000256" key="4">
    <source>
        <dbReference type="ARBA" id="ARBA00022833"/>
    </source>
</evidence>
<dbReference type="Pfam" id="PF22941">
    <property type="entry name" value="TADA2A-like_3rd"/>
    <property type="match status" value="1"/>
</dbReference>
<comment type="subcellular location">
    <subcellularLocation>
        <location evidence="1 9">Nucleus</location>
    </subcellularLocation>
</comment>
<organism evidence="16 17">
    <name type="scientific">Stephania yunnanensis</name>
    <dbReference type="NCBI Taxonomy" id="152371"/>
    <lineage>
        <taxon>Eukaryota</taxon>
        <taxon>Viridiplantae</taxon>
        <taxon>Streptophyta</taxon>
        <taxon>Embryophyta</taxon>
        <taxon>Tracheophyta</taxon>
        <taxon>Spermatophyta</taxon>
        <taxon>Magnoliopsida</taxon>
        <taxon>Ranunculales</taxon>
        <taxon>Menispermaceae</taxon>
        <taxon>Menispermoideae</taxon>
        <taxon>Cissampelideae</taxon>
        <taxon>Stephania</taxon>
    </lineage>
</organism>
<dbReference type="InterPro" id="IPR041983">
    <property type="entry name" value="ADA2-like_ZZ"/>
</dbReference>
<gene>
    <name evidence="16" type="ORF">Syun_026791</name>
</gene>
<evidence type="ECO:0000256" key="3">
    <source>
        <dbReference type="ARBA" id="ARBA00022771"/>
    </source>
</evidence>
<keyword evidence="2" id="KW-0479">Metal-binding</keyword>
<dbReference type="Pfam" id="PF25299">
    <property type="entry name" value="ZZ_ADA2"/>
    <property type="match status" value="1"/>
</dbReference>
<evidence type="ECO:0000256" key="1">
    <source>
        <dbReference type="ARBA" id="ARBA00004123"/>
    </source>
</evidence>
<dbReference type="InterPro" id="IPR001005">
    <property type="entry name" value="SANT/Myb"/>
</dbReference>
<dbReference type="CDD" id="cd02335">
    <property type="entry name" value="ZZ_ADA2"/>
    <property type="match status" value="1"/>
</dbReference>
<keyword evidence="8 9" id="KW-0539">Nucleus</keyword>
<dbReference type="SMART" id="SM00291">
    <property type="entry name" value="ZnF_ZZ"/>
    <property type="match status" value="1"/>
</dbReference>
<feature type="domain" description="SANT" evidence="15">
    <location>
        <begin position="118"/>
        <end position="170"/>
    </location>
</feature>
<dbReference type="GO" id="GO:0003677">
    <property type="term" value="F:DNA binding"/>
    <property type="evidence" value="ECO:0007669"/>
    <property type="project" value="UniProtKB-KW"/>
</dbReference>
<dbReference type="FunFam" id="3.30.60.90:FF:000013">
    <property type="entry name" value="Transcriptional adapter"/>
    <property type="match status" value="1"/>
</dbReference>
<dbReference type="GO" id="GO:0006338">
    <property type="term" value="P:chromatin remodeling"/>
    <property type="evidence" value="ECO:0007669"/>
    <property type="project" value="TreeGrafter"/>
</dbReference>
<dbReference type="InterPro" id="IPR000433">
    <property type="entry name" value="Znf_ZZ"/>
</dbReference>
<evidence type="ECO:0000256" key="8">
    <source>
        <dbReference type="ARBA" id="ARBA00023242"/>
    </source>
</evidence>
<feature type="domain" description="SWIRM" evidence="14">
    <location>
        <begin position="492"/>
        <end position="579"/>
    </location>
</feature>
<dbReference type="PROSITE" id="PS50135">
    <property type="entry name" value="ZF_ZZ_2"/>
    <property type="match status" value="1"/>
</dbReference>
<dbReference type="GO" id="GO:0003682">
    <property type="term" value="F:chromatin binding"/>
    <property type="evidence" value="ECO:0007669"/>
    <property type="project" value="TreeGrafter"/>
</dbReference>
<evidence type="ECO:0000259" key="14">
    <source>
        <dbReference type="PROSITE" id="PS50934"/>
    </source>
</evidence>
<dbReference type="PROSITE" id="PS50934">
    <property type="entry name" value="SWIRM"/>
    <property type="match status" value="1"/>
</dbReference>
<dbReference type="InterPro" id="IPR036388">
    <property type="entry name" value="WH-like_DNA-bd_sf"/>
</dbReference>
<keyword evidence="7 9" id="KW-0804">Transcription</keyword>
<keyword evidence="4" id="KW-0862">Zinc</keyword>
<dbReference type="SMART" id="SM00717">
    <property type="entry name" value="SANT"/>
    <property type="match status" value="1"/>
</dbReference>
<comment type="caution">
    <text evidence="16">The sequence shown here is derived from an EMBL/GenBank/DDBJ whole genome shotgun (WGS) entry which is preliminary data.</text>
</comment>
<dbReference type="CDD" id="cd00167">
    <property type="entry name" value="SANT"/>
    <property type="match status" value="1"/>
</dbReference>
<dbReference type="PROSITE" id="PS50090">
    <property type="entry name" value="MYB_LIKE"/>
    <property type="match status" value="1"/>
</dbReference>
<dbReference type="FunFam" id="1.10.10.10:FF:000087">
    <property type="entry name" value="Transcriptional adapter 2"/>
    <property type="match status" value="1"/>
</dbReference>
<dbReference type="InterPro" id="IPR016827">
    <property type="entry name" value="Ada2/TADA2"/>
</dbReference>
<dbReference type="Gene3D" id="1.10.10.10">
    <property type="entry name" value="Winged helix-like DNA-binding domain superfamily/Winged helix DNA-binding domain"/>
    <property type="match status" value="1"/>
</dbReference>
<reference evidence="16 17" key="1">
    <citation type="submission" date="2024-01" db="EMBL/GenBank/DDBJ databases">
        <title>Genome assemblies of Stephania.</title>
        <authorList>
            <person name="Yang L."/>
        </authorList>
    </citation>
    <scope>NUCLEOTIDE SEQUENCE [LARGE SCALE GENOMIC DNA]</scope>
    <source>
        <strain evidence="16">YNDBR</strain>
        <tissue evidence="16">Leaf</tissue>
    </source>
</reference>
<dbReference type="Gene3D" id="1.10.10.60">
    <property type="entry name" value="Homeodomain-like"/>
    <property type="match status" value="1"/>
</dbReference>
<evidence type="ECO:0000256" key="9">
    <source>
        <dbReference type="PIRNR" id="PIRNR025024"/>
    </source>
</evidence>
<dbReference type="PANTHER" id="PTHR12374:SF20">
    <property type="entry name" value="TRANSCRIPTIONAL ADAPTER 2-ALPHA"/>
    <property type="match status" value="1"/>
</dbReference>
<name>A0AAP0EGN9_9MAGN</name>
<evidence type="ECO:0000259" key="13">
    <source>
        <dbReference type="PROSITE" id="PS50135"/>
    </source>
</evidence>
<dbReference type="GO" id="GO:0003713">
    <property type="term" value="F:transcription coactivator activity"/>
    <property type="evidence" value="ECO:0007669"/>
    <property type="project" value="InterPro"/>
</dbReference>
<feature type="region of interest" description="Disordered" evidence="11">
    <location>
        <begin position="234"/>
        <end position="313"/>
    </location>
</feature>
<keyword evidence="3 10" id="KW-0863">Zinc-finger</keyword>
<evidence type="ECO:0000313" key="16">
    <source>
        <dbReference type="EMBL" id="KAK9091880.1"/>
    </source>
</evidence>
<dbReference type="SUPFAM" id="SSF57850">
    <property type="entry name" value="RING/U-box"/>
    <property type="match status" value="1"/>
</dbReference>
<dbReference type="EMBL" id="JBBNAF010000012">
    <property type="protein sequence ID" value="KAK9091880.1"/>
    <property type="molecule type" value="Genomic_DNA"/>
</dbReference>